<organism evidence="1">
    <name type="scientific">Anguilla anguilla</name>
    <name type="common">European freshwater eel</name>
    <name type="synonym">Muraena anguilla</name>
    <dbReference type="NCBI Taxonomy" id="7936"/>
    <lineage>
        <taxon>Eukaryota</taxon>
        <taxon>Metazoa</taxon>
        <taxon>Chordata</taxon>
        <taxon>Craniata</taxon>
        <taxon>Vertebrata</taxon>
        <taxon>Euteleostomi</taxon>
        <taxon>Actinopterygii</taxon>
        <taxon>Neopterygii</taxon>
        <taxon>Teleostei</taxon>
        <taxon>Anguilliformes</taxon>
        <taxon>Anguillidae</taxon>
        <taxon>Anguilla</taxon>
    </lineage>
</organism>
<protein>
    <submittedName>
        <fullName evidence="1">Uncharacterized protein</fullName>
    </submittedName>
</protein>
<reference evidence="1" key="2">
    <citation type="journal article" date="2015" name="Fish Shellfish Immunol.">
        <title>Early steps in the European eel (Anguilla anguilla)-Vibrio vulnificus interaction in the gills: Role of the RtxA13 toxin.</title>
        <authorList>
            <person name="Callol A."/>
            <person name="Pajuelo D."/>
            <person name="Ebbesson L."/>
            <person name="Teles M."/>
            <person name="MacKenzie S."/>
            <person name="Amaro C."/>
        </authorList>
    </citation>
    <scope>NUCLEOTIDE SEQUENCE</scope>
</reference>
<name>A0A0E9WRC4_ANGAN</name>
<evidence type="ECO:0000313" key="1">
    <source>
        <dbReference type="EMBL" id="JAH92917.1"/>
    </source>
</evidence>
<dbReference type="AlphaFoldDB" id="A0A0E9WRC4"/>
<dbReference type="EMBL" id="GBXM01015660">
    <property type="protein sequence ID" value="JAH92917.1"/>
    <property type="molecule type" value="Transcribed_RNA"/>
</dbReference>
<sequence>MLAESRACFDGMGRLCPLWPGACRVEAAVSTLVLSCSTTTHSQPVHTKCAAQRNAPNIRNQIGCLSSLFQGHLSKSIK</sequence>
<reference evidence="1" key="1">
    <citation type="submission" date="2014-11" db="EMBL/GenBank/DDBJ databases">
        <authorList>
            <person name="Amaro Gonzalez C."/>
        </authorList>
    </citation>
    <scope>NUCLEOTIDE SEQUENCE</scope>
</reference>
<proteinExistence type="predicted"/>
<accession>A0A0E9WRC4</accession>